<keyword evidence="9" id="KW-1185">Reference proteome</keyword>
<dbReference type="GO" id="GO:0005506">
    <property type="term" value="F:iron ion binding"/>
    <property type="evidence" value="ECO:0007669"/>
    <property type="project" value="InterPro"/>
</dbReference>
<comment type="cofactor">
    <cofactor evidence="1">
        <name>L-ascorbate</name>
        <dbReference type="ChEBI" id="CHEBI:38290"/>
    </cofactor>
</comment>
<dbReference type="Gene3D" id="2.60.120.620">
    <property type="entry name" value="q2cbj1_9rhob like domain"/>
    <property type="match status" value="1"/>
</dbReference>
<evidence type="ECO:0000256" key="3">
    <source>
        <dbReference type="ARBA" id="ARBA00022964"/>
    </source>
</evidence>
<dbReference type="GO" id="GO:0016705">
    <property type="term" value="F:oxidoreductase activity, acting on paired donors, with incorporation or reduction of molecular oxygen"/>
    <property type="evidence" value="ECO:0007669"/>
    <property type="project" value="InterPro"/>
</dbReference>
<evidence type="ECO:0000256" key="5">
    <source>
        <dbReference type="ARBA" id="ARBA00023004"/>
    </source>
</evidence>
<proteinExistence type="predicted"/>
<sequence length="279" mass="30406">MHKLALLAILLTASAGDDSLQQLVEDLRQEAREEFESIKGIDASELDGYVDAFVADGLSRITRRVSMELDDDGEAQAQFEWVQRERRPTVVAPLPCPDTHRCGVCGRASSRHVASPFEVALISNNAEEAAPGLFHQRGKTARALEDVQLPAVMSLARRALTITGTTFNASLTLAGGLLTRIAAEPDGALQAPSQKPYWEAHVDQDNKQAYDYSALVYFEDGGVDFEGGALIFEDGETILPRRGRLVAFSSGPENGHRVARVERGARTALALWFTCVQPE</sequence>
<evidence type="ECO:0000256" key="2">
    <source>
        <dbReference type="ARBA" id="ARBA00022723"/>
    </source>
</evidence>
<gene>
    <name evidence="8" type="ORF">PECAL_1P07220</name>
</gene>
<dbReference type="AlphaFoldDB" id="A0A8J2S4U7"/>
<keyword evidence="5" id="KW-0408">Iron</keyword>
<evidence type="ECO:0000256" key="1">
    <source>
        <dbReference type="ARBA" id="ARBA00001961"/>
    </source>
</evidence>
<dbReference type="InterPro" id="IPR044862">
    <property type="entry name" value="Pro_4_hyd_alph_FE2OG_OXY"/>
</dbReference>
<feature type="signal peptide" evidence="6">
    <location>
        <begin position="1"/>
        <end position="16"/>
    </location>
</feature>
<feature type="domain" description="Fe2OG dioxygenase" evidence="7">
    <location>
        <begin position="173"/>
        <end position="275"/>
    </location>
</feature>
<dbReference type="Proteomes" id="UP000789595">
    <property type="component" value="Unassembled WGS sequence"/>
</dbReference>
<name>A0A8J2S4U7_9STRA</name>
<dbReference type="SMART" id="SM00702">
    <property type="entry name" value="P4Hc"/>
    <property type="match status" value="1"/>
</dbReference>
<protein>
    <recommendedName>
        <fullName evidence="7">Fe2OG dioxygenase domain-containing protein</fullName>
    </recommendedName>
</protein>
<comment type="caution">
    <text evidence="8">The sequence shown here is derived from an EMBL/GenBank/DDBJ whole genome shotgun (WGS) entry which is preliminary data.</text>
</comment>
<reference evidence="8" key="1">
    <citation type="submission" date="2021-11" db="EMBL/GenBank/DDBJ databases">
        <authorList>
            <consortium name="Genoscope - CEA"/>
            <person name="William W."/>
        </authorList>
    </citation>
    <scope>NUCLEOTIDE SEQUENCE</scope>
</reference>
<dbReference type="OrthoDB" id="427071at2759"/>
<evidence type="ECO:0000256" key="6">
    <source>
        <dbReference type="SAM" id="SignalP"/>
    </source>
</evidence>
<organism evidence="8 9">
    <name type="scientific">Pelagomonas calceolata</name>
    <dbReference type="NCBI Taxonomy" id="35677"/>
    <lineage>
        <taxon>Eukaryota</taxon>
        <taxon>Sar</taxon>
        <taxon>Stramenopiles</taxon>
        <taxon>Ochrophyta</taxon>
        <taxon>Pelagophyceae</taxon>
        <taxon>Pelagomonadales</taxon>
        <taxon>Pelagomonadaceae</taxon>
        <taxon>Pelagomonas</taxon>
    </lineage>
</organism>
<dbReference type="PANTHER" id="PTHR14650">
    <property type="entry name" value="PROLYL HYDROXYLASE-RELATED"/>
    <property type="match status" value="1"/>
</dbReference>
<keyword evidence="6" id="KW-0732">Signal</keyword>
<dbReference type="PROSITE" id="PS51471">
    <property type="entry name" value="FE2OG_OXY"/>
    <property type="match status" value="1"/>
</dbReference>
<evidence type="ECO:0000256" key="4">
    <source>
        <dbReference type="ARBA" id="ARBA00023002"/>
    </source>
</evidence>
<accession>A0A8J2S4U7</accession>
<dbReference type="InterPro" id="IPR039210">
    <property type="entry name" value="OGFOD3"/>
</dbReference>
<evidence type="ECO:0000259" key="7">
    <source>
        <dbReference type="PROSITE" id="PS51471"/>
    </source>
</evidence>
<dbReference type="GO" id="GO:0051213">
    <property type="term" value="F:dioxygenase activity"/>
    <property type="evidence" value="ECO:0007669"/>
    <property type="project" value="UniProtKB-KW"/>
</dbReference>
<keyword evidence="4" id="KW-0560">Oxidoreductase</keyword>
<dbReference type="InterPro" id="IPR005123">
    <property type="entry name" value="Oxoglu/Fe-dep_dioxygenase_dom"/>
</dbReference>
<dbReference type="Pfam" id="PF13640">
    <property type="entry name" value="2OG-FeII_Oxy_3"/>
    <property type="match status" value="1"/>
</dbReference>
<dbReference type="GO" id="GO:0031418">
    <property type="term" value="F:L-ascorbic acid binding"/>
    <property type="evidence" value="ECO:0007669"/>
    <property type="project" value="InterPro"/>
</dbReference>
<dbReference type="EMBL" id="CAKKNE010000001">
    <property type="protein sequence ID" value="CAH0364363.1"/>
    <property type="molecule type" value="Genomic_DNA"/>
</dbReference>
<evidence type="ECO:0000313" key="9">
    <source>
        <dbReference type="Proteomes" id="UP000789595"/>
    </source>
</evidence>
<evidence type="ECO:0000313" key="8">
    <source>
        <dbReference type="EMBL" id="CAH0364363.1"/>
    </source>
</evidence>
<keyword evidence="3" id="KW-0223">Dioxygenase</keyword>
<dbReference type="GO" id="GO:0016020">
    <property type="term" value="C:membrane"/>
    <property type="evidence" value="ECO:0007669"/>
    <property type="project" value="TreeGrafter"/>
</dbReference>
<dbReference type="InterPro" id="IPR006620">
    <property type="entry name" value="Pro_4_hyd_alph"/>
</dbReference>
<feature type="chain" id="PRO_5035301367" description="Fe2OG dioxygenase domain-containing protein" evidence="6">
    <location>
        <begin position="17"/>
        <end position="279"/>
    </location>
</feature>
<keyword evidence="2" id="KW-0479">Metal-binding</keyword>
<dbReference type="PANTHER" id="PTHR14650:SF1">
    <property type="entry name" value="2-OXOGLUTARATE AND IRON-DEPENDENT OXYGENASE DOMAIN-CONTAINING PROTEIN 3"/>
    <property type="match status" value="1"/>
</dbReference>